<name>A0A2U8FQ22_9BURK</name>
<dbReference type="PANTHER" id="PTHR11203">
    <property type="entry name" value="CLEAVAGE AND POLYADENYLATION SPECIFICITY FACTOR FAMILY MEMBER"/>
    <property type="match status" value="1"/>
</dbReference>
<sequence>MRMTFYGANATVTGSKTLVEVGGLRLLVDCGLFQGFKTLRERNWAGFPFDPASLDAVLLTHAHIDHSGMLPALYRDGFKGPVWTTAATADLAEILMQDTAHLQEEEARYRNRHAATKHTPAKPLYTVRDAKKAIQHLRRVDAHAVVALDGGVKVRFTPAGHILGASSIAIEHKGKSVLFSGDLGRDDDLVMLPPANGQMADWVVVESTYGDRLHADVDAIEVLGDVIRRTAARGGTVVIPAFAVGRTQSLLYSLYRLREAGAIPKLPVVLDSPMAISATELYRRHMDQHRLTPEECEGIQAMTRFVRDVAESQALMRQRYPMVIIAGSGMLTGGRALHHISHFGPQARNAIVLSGFQAGGTRGASLVAGATSLKIFGEYVPIRAEVTQIEGLSAHADQRGLLKWLKHLGKEPKHVYVVHGEPTAADTLRLRIEEELGLAASVPDYRDTAELVRVRAAKAPAARS</sequence>
<gene>
    <name evidence="4" type="ORF">DEH84_02455</name>
</gene>
<dbReference type="OrthoDB" id="9803916at2"/>
<evidence type="ECO:0000313" key="4">
    <source>
        <dbReference type="EMBL" id="AWI52416.1"/>
    </source>
</evidence>
<dbReference type="Pfam" id="PF10996">
    <property type="entry name" value="Beta-Casp"/>
    <property type="match status" value="1"/>
</dbReference>
<evidence type="ECO:0000256" key="1">
    <source>
        <dbReference type="ARBA" id="ARBA00022801"/>
    </source>
</evidence>
<dbReference type="PANTHER" id="PTHR11203:SF37">
    <property type="entry name" value="INTEGRATOR COMPLEX SUBUNIT 11"/>
    <property type="match status" value="1"/>
</dbReference>
<dbReference type="SMART" id="SM00849">
    <property type="entry name" value="Lactamase_B"/>
    <property type="match status" value="1"/>
</dbReference>
<dbReference type="SMART" id="SM01027">
    <property type="entry name" value="Beta-Casp"/>
    <property type="match status" value="1"/>
</dbReference>
<dbReference type="Pfam" id="PF07521">
    <property type="entry name" value="RMMBL"/>
    <property type="match status" value="1"/>
</dbReference>
<feature type="domain" description="Metallo-beta-lactamase" evidence="2">
    <location>
        <begin position="13"/>
        <end position="235"/>
    </location>
</feature>
<dbReference type="Gene3D" id="3.60.15.10">
    <property type="entry name" value="Ribonuclease Z/Hydroxyacylglutathione hydrolase-like"/>
    <property type="match status" value="1"/>
</dbReference>
<dbReference type="Proteomes" id="UP000244892">
    <property type="component" value="Chromosome"/>
</dbReference>
<accession>A0A2U8FQ22</accession>
<feature type="domain" description="Beta-Casp" evidence="3">
    <location>
        <begin position="247"/>
        <end position="366"/>
    </location>
</feature>
<dbReference type="InterPro" id="IPR036866">
    <property type="entry name" value="RibonucZ/Hydroxyglut_hydro"/>
</dbReference>
<reference evidence="4 5" key="1">
    <citation type="submission" date="2018-05" db="EMBL/GenBank/DDBJ databases">
        <title>complete genome sequence of Aquabacterium olei NBRC 110486.</title>
        <authorList>
            <person name="Tang B."/>
            <person name="Chang J."/>
            <person name="Zhang L."/>
            <person name="Yang H."/>
        </authorList>
    </citation>
    <scope>NUCLEOTIDE SEQUENCE [LARGE SCALE GENOMIC DNA]</scope>
    <source>
        <strain evidence="4 5">NBRC 110486</strain>
    </source>
</reference>
<organism evidence="4 5">
    <name type="scientific">Aquabacterium olei</name>
    <dbReference type="NCBI Taxonomy" id="1296669"/>
    <lineage>
        <taxon>Bacteria</taxon>
        <taxon>Pseudomonadati</taxon>
        <taxon>Pseudomonadota</taxon>
        <taxon>Betaproteobacteria</taxon>
        <taxon>Burkholderiales</taxon>
        <taxon>Aquabacterium</taxon>
    </lineage>
</organism>
<dbReference type="InterPro" id="IPR001279">
    <property type="entry name" value="Metallo-B-lactamas"/>
</dbReference>
<evidence type="ECO:0000259" key="2">
    <source>
        <dbReference type="SMART" id="SM00849"/>
    </source>
</evidence>
<dbReference type="InterPro" id="IPR050698">
    <property type="entry name" value="MBL"/>
</dbReference>
<dbReference type="GO" id="GO:0016787">
    <property type="term" value="F:hydrolase activity"/>
    <property type="evidence" value="ECO:0007669"/>
    <property type="project" value="UniProtKB-KW"/>
</dbReference>
<dbReference type="RefSeq" id="WP_109034460.1">
    <property type="nucleotide sequence ID" value="NZ_CP029210.1"/>
</dbReference>
<dbReference type="SUPFAM" id="SSF56281">
    <property type="entry name" value="Metallo-hydrolase/oxidoreductase"/>
    <property type="match status" value="1"/>
</dbReference>
<dbReference type="InterPro" id="IPR022712">
    <property type="entry name" value="Beta_Casp"/>
</dbReference>
<keyword evidence="5" id="KW-1185">Reference proteome</keyword>
<protein>
    <submittedName>
        <fullName evidence="4">MBL fold metallo-hydrolase</fullName>
    </submittedName>
</protein>
<keyword evidence="1 4" id="KW-0378">Hydrolase</keyword>
<proteinExistence type="predicted"/>
<dbReference type="GO" id="GO:0004521">
    <property type="term" value="F:RNA endonuclease activity"/>
    <property type="evidence" value="ECO:0007669"/>
    <property type="project" value="TreeGrafter"/>
</dbReference>
<dbReference type="Pfam" id="PF00753">
    <property type="entry name" value="Lactamase_B"/>
    <property type="match status" value="1"/>
</dbReference>
<dbReference type="Gene3D" id="3.40.50.10890">
    <property type="match status" value="1"/>
</dbReference>
<evidence type="ECO:0000259" key="3">
    <source>
        <dbReference type="SMART" id="SM01027"/>
    </source>
</evidence>
<evidence type="ECO:0000313" key="5">
    <source>
        <dbReference type="Proteomes" id="UP000244892"/>
    </source>
</evidence>
<dbReference type="EMBL" id="CP029210">
    <property type="protein sequence ID" value="AWI52416.1"/>
    <property type="molecule type" value="Genomic_DNA"/>
</dbReference>
<dbReference type="InterPro" id="IPR011108">
    <property type="entry name" value="RMMBL"/>
</dbReference>
<dbReference type="AlphaFoldDB" id="A0A2U8FQ22"/>
<dbReference type="CDD" id="cd16295">
    <property type="entry name" value="TTHA0252-CPSF-like_MBL-fold"/>
    <property type="match status" value="1"/>
</dbReference>
<dbReference type="KEGG" id="aon:DEH84_02455"/>